<organism evidence="2 3">
    <name type="scientific">Mycobacterium terramassiliense</name>
    <dbReference type="NCBI Taxonomy" id="1841859"/>
    <lineage>
        <taxon>Bacteria</taxon>
        <taxon>Bacillati</taxon>
        <taxon>Actinomycetota</taxon>
        <taxon>Actinomycetes</taxon>
        <taxon>Mycobacteriales</taxon>
        <taxon>Mycobacteriaceae</taxon>
        <taxon>Mycobacterium</taxon>
    </lineage>
</organism>
<dbReference type="Proteomes" id="UP000241595">
    <property type="component" value="Unassembled WGS sequence"/>
</dbReference>
<dbReference type="InterPro" id="IPR043519">
    <property type="entry name" value="NT_sf"/>
</dbReference>
<dbReference type="OrthoDB" id="9789634at2"/>
<protein>
    <submittedName>
        <fullName evidence="2">PpGpp synthetase catalytic domain (RelA/SpoT-type nucleotidyltranferase)</fullName>
    </submittedName>
</protein>
<evidence type="ECO:0000259" key="1">
    <source>
        <dbReference type="SMART" id="SM00954"/>
    </source>
</evidence>
<sequence length="199" mass="22902">MNAITFSPEVIAQAQRFADNAVAEMRDRLTALFPVAVDHSHGVSTRIKTRESLVRKQSNTRPDRSQDALNDVIGMRLIVTHQGLLKEVSCLLPGWAADWELVQVKRDDRFEQPDESGYRALHFDYRPLPDNAWKLPTEMGVELQITTWLMRLHANASRELAYPTYQANTRTLKTLREMAARLHQLDEEIERDFTMITAN</sequence>
<dbReference type="EMBL" id="FTRV01000008">
    <property type="protein sequence ID" value="SPM26740.1"/>
    <property type="molecule type" value="Genomic_DNA"/>
</dbReference>
<dbReference type="Gene3D" id="3.30.460.10">
    <property type="entry name" value="Beta Polymerase, domain 2"/>
    <property type="match status" value="1"/>
</dbReference>
<keyword evidence="3" id="KW-1185">Reference proteome</keyword>
<dbReference type="AlphaFoldDB" id="A0A2U3N5M2"/>
<evidence type="ECO:0000313" key="3">
    <source>
        <dbReference type="Proteomes" id="UP000241595"/>
    </source>
</evidence>
<feature type="domain" description="RelA/SpoT" evidence="1">
    <location>
        <begin position="45"/>
        <end position="168"/>
    </location>
</feature>
<dbReference type="PANTHER" id="PTHR47837:SF1">
    <property type="entry name" value="GTP PYROPHOSPHOKINASE YJBM"/>
    <property type="match status" value="1"/>
</dbReference>
<dbReference type="InterPro" id="IPR007685">
    <property type="entry name" value="RelA_SpoT"/>
</dbReference>
<reference evidence="2 3" key="1">
    <citation type="submission" date="2017-01" db="EMBL/GenBank/DDBJ databases">
        <authorList>
            <consortium name="Urmite Genomes"/>
        </authorList>
    </citation>
    <scope>NUCLEOTIDE SEQUENCE [LARGE SCALE GENOMIC DNA]</scope>
    <source>
        <strain evidence="2 3">AB308</strain>
    </source>
</reference>
<name>A0A2U3N5M2_9MYCO</name>
<proteinExistence type="predicted"/>
<dbReference type="STRING" id="1841859.GCA_900157385_00209"/>
<dbReference type="CDD" id="cd05399">
    <property type="entry name" value="NT_Rel-Spo_like"/>
    <property type="match status" value="1"/>
</dbReference>
<dbReference type="SMART" id="SM00954">
    <property type="entry name" value="RelA_SpoT"/>
    <property type="match status" value="1"/>
</dbReference>
<dbReference type="InterPro" id="IPR052366">
    <property type="entry name" value="GTP_Pyrophosphokinase"/>
</dbReference>
<dbReference type="PANTHER" id="PTHR47837">
    <property type="entry name" value="GTP PYROPHOSPHOKINASE YJBM"/>
    <property type="match status" value="1"/>
</dbReference>
<dbReference type="SUPFAM" id="SSF81301">
    <property type="entry name" value="Nucleotidyltransferase"/>
    <property type="match status" value="1"/>
</dbReference>
<accession>A0A2U3N5M2</accession>
<dbReference type="RefSeq" id="WP_077097044.1">
    <property type="nucleotide sequence ID" value="NZ_LT717697.1"/>
</dbReference>
<dbReference type="Pfam" id="PF04607">
    <property type="entry name" value="RelA_SpoT"/>
    <property type="match status" value="1"/>
</dbReference>
<evidence type="ECO:0000313" key="2">
    <source>
        <dbReference type="EMBL" id="SPM26740.1"/>
    </source>
</evidence>
<gene>
    <name evidence="2" type="ORF">MTAB308_215</name>
</gene>
<dbReference type="GO" id="GO:0015969">
    <property type="term" value="P:guanosine tetraphosphate metabolic process"/>
    <property type="evidence" value="ECO:0007669"/>
    <property type="project" value="InterPro"/>
</dbReference>